<dbReference type="InterPro" id="IPR014729">
    <property type="entry name" value="Rossmann-like_a/b/a_fold"/>
</dbReference>
<dbReference type="EMBL" id="JAOSHN010000004">
    <property type="protein sequence ID" value="MCU7379077.1"/>
    <property type="molecule type" value="Genomic_DNA"/>
</dbReference>
<dbReference type="Pfam" id="PF01012">
    <property type="entry name" value="ETF"/>
    <property type="match status" value="1"/>
</dbReference>
<evidence type="ECO:0000256" key="2">
    <source>
        <dbReference type="PIRSR" id="PIRSR000089-1"/>
    </source>
</evidence>
<accession>A0A9J6QSR7</accession>
<reference evidence="5" key="1">
    <citation type="submission" date="2022-09" db="EMBL/GenBank/DDBJ databases">
        <title>Culturomic study of gut microbiota in children with autism spectrum disorder.</title>
        <authorList>
            <person name="Efimov B.A."/>
            <person name="Chaplin A.V."/>
            <person name="Sokolova S.R."/>
            <person name="Pikina A.P."/>
            <person name="Korzhanova M."/>
            <person name="Belova V."/>
            <person name="Korostin D."/>
        </authorList>
    </citation>
    <scope>NUCLEOTIDE SEQUENCE</scope>
    <source>
        <strain evidence="5">ASD5510</strain>
    </source>
</reference>
<evidence type="ECO:0000313" key="6">
    <source>
        <dbReference type="Proteomes" id="UP001065549"/>
    </source>
</evidence>
<proteinExistence type="inferred from homology"/>
<dbReference type="PANTHER" id="PTHR43153">
    <property type="entry name" value="ELECTRON TRANSFER FLAVOPROTEIN ALPHA"/>
    <property type="match status" value="1"/>
</dbReference>
<dbReference type="RefSeq" id="WP_253021237.1">
    <property type="nucleotide sequence ID" value="NZ_JAOSHN010000004.1"/>
</dbReference>
<name>A0A9J6QSR7_9FIRM</name>
<dbReference type="InterPro" id="IPR014731">
    <property type="entry name" value="ETF_asu_C"/>
</dbReference>
<keyword evidence="6" id="KW-1185">Reference proteome</keyword>
<feature type="binding site" evidence="2">
    <location>
        <begin position="231"/>
        <end position="236"/>
    </location>
    <ligand>
        <name>FAD</name>
        <dbReference type="ChEBI" id="CHEBI:57692"/>
    </ligand>
</feature>
<dbReference type="PIRSF" id="PIRSF000089">
    <property type="entry name" value="Electra_flavoP_a"/>
    <property type="match status" value="1"/>
</dbReference>
<dbReference type="InterPro" id="IPR029035">
    <property type="entry name" value="DHS-like_NAD/FAD-binding_dom"/>
</dbReference>
<evidence type="ECO:0000259" key="3">
    <source>
        <dbReference type="Pfam" id="PF00766"/>
    </source>
</evidence>
<feature type="binding site" evidence="2">
    <location>
        <begin position="217"/>
        <end position="218"/>
    </location>
    <ligand>
        <name>FAD</name>
        <dbReference type="ChEBI" id="CHEBI:57692"/>
    </ligand>
</feature>
<feature type="binding site" evidence="2">
    <location>
        <position position="270"/>
    </location>
    <ligand>
        <name>FAD</name>
        <dbReference type="ChEBI" id="CHEBI:57692"/>
    </ligand>
</feature>
<dbReference type="SUPFAM" id="SSF52402">
    <property type="entry name" value="Adenine nucleotide alpha hydrolases-like"/>
    <property type="match status" value="1"/>
</dbReference>
<comment type="cofactor">
    <cofactor evidence="2">
        <name>FAD</name>
        <dbReference type="ChEBI" id="CHEBI:57692"/>
    </cofactor>
    <text evidence="2">Binds 1 FAD per dimer.</text>
</comment>
<feature type="domain" description="Electron transfer flavoprotein alpha/beta-subunit N-terminal" evidence="4">
    <location>
        <begin position="58"/>
        <end position="150"/>
    </location>
</feature>
<keyword evidence="2" id="KW-0285">Flavoprotein</keyword>
<dbReference type="AlphaFoldDB" id="A0A9J6QSR7"/>
<dbReference type="Gene3D" id="3.40.50.620">
    <property type="entry name" value="HUPs"/>
    <property type="match status" value="1"/>
</dbReference>
<feature type="binding site" evidence="2">
    <location>
        <begin position="249"/>
        <end position="256"/>
    </location>
    <ligand>
        <name>FAD</name>
        <dbReference type="ChEBI" id="CHEBI:57692"/>
    </ligand>
</feature>
<evidence type="ECO:0000256" key="1">
    <source>
        <dbReference type="ARBA" id="ARBA00005817"/>
    </source>
</evidence>
<dbReference type="Proteomes" id="UP001065549">
    <property type="component" value="Unassembled WGS sequence"/>
</dbReference>
<dbReference type="PANTHER" id="PTHR43153:SF1">
    <property type="entry name" value="ELECTRON TRANSFER FLAVOPROTEIN SUBUNIT ALPHA, MITOCHONDRIAL"/>
    <property type="match status" value="1"/>
</dbReference>
<protein>
    <submittedName>
        <fullName evidence="5">Electron transfer flavoprotein subunit alpha/FixB family protein</fullName>
    </submittedName>
</protein>
<dbReference type="GO" id="GO:0033539">
    <property type="term" value="P:fatty acid beta-oxidation using acyl-CoA dehydrogenase"/>
    <property type="evidence" value="ECO:0007669"/>
    <property type="project" value="TreeGrafter"/>
</dbReference>
<feature type="domain" description="Electron transfer flavoprotein alpha subunit C-terminal" evidence="3">
    <location>
        <begin position="181"/>
        <end position="261"/>
    </location>
</feature>
<comment type="caution">
    <text evidence="5">The sequence shown here is derived from an EMBL/GenBank/DDBJ whole genome shotgun (WGS) entry which is preliminary data.</text>
</comment>
<evidence type="ECO:0000313" key="5">
    <source>
        <dbReference type="EMBL" id="MCU7379077.1"/>
    </source>
</evidence>
<dbReference type="Pfam" id="PF00766">
    <property type="entry name" value="ETF_alpha"/>
    <property type="match status" value="1"/>
</dbReference>
<gene>
    <name evidence="5" type="ORF">OBO34_12035</name>
</gene>
<dbReference type="InterPro" id="IPR001308">
    <property type="entry name" value="ETF_a/FixB"/>
</dbReference>
<organism evidence="5 6">
    <name type="scientific">Hominibacterium faecale</name>
    <dbReference type="NCBI Taxonomy" id="2839743"/>
    <lineage>
        <taxon>Bacteria</taxon>
        <taxon>Bacillati</taxon>
        <taxon>Bacillota</taxon>
        <taxon>Clostridia</taxon>
        <taxon>Peptostreptococcales</taxon>
        <taxon>Anaerovoracaceae</taxon>
        <taxon>Hominibacterium</taxon>
    </lineage>
</organism>
<dbReference type="InterPro" id="IPR014730">
    <property type="entry name" value="ETF_a/b_N"/>
</dbReference>
<dbReference type="GO" id="GO:0009055">
    <property type="term" value="F:electron transfer activity"/>
    <property type="evidence" value="ECO:0007669"/>
    <property type="project" value="InterPro"/>
</dbReference>
<dbReference type="Gene3D" id="3.40.50.1220">
    <property type="entry name" value="TPP-binding domain"/>
    <property type="match status" value="1"/>
</dbReference>
<dbReference type="SUPFAM" id="SSF52467">
    <property type="entry name" value="DHS-like NAD/FAD-binding domain"/>
    <property type="match status" value="1"/>
</dbReference>
<keyword evidence="2" id="KW-0274">FAD</keyword>
<dbReference type="GO" id="GO:0050660">
    <property type="term" value="F:flavin adenine dinucleotide binding"/>
    <property type="evidence" value="ECO:0007669"/>
    <property type="project" value="InterPro"/>
</dbReference>
<comment type="similarity">
    <text evidence="1">Belongs to the ETF alpha-subunit/FixB family.</text>
</comment>
<evidence type="ECO:0000259" key="4">
    <source>
        <dbReference type="Pfam" id="PF01012"/>
    </source>
</evidence>
<sequence>MKKSDIKKVMVYDQGPADQPHPAFWQNMAHLQKLLLGETVEFIRLCCPCENPQQAVLSIEPVIKEEKPDLLVIPATPLGEEAAPSLGIRLNTGVAAHCADIVINGQGRIAYMVPAFGGKVIGEIFIPGSRPAIATVKPGVFPYTEKDTAAYRDILCTCVPEDRCSVRITDIKEIHNQQSSIEKARLIFCGGFGTGSAENWKKLEDLAQRTGGGAGCTRPVVDMGWGPDEYQMIGTSGKTVRPKVYIGFGISGAAHHLCGIKDADIIISINNDKDAEVFMASDYIAALDAGEMIDCLAEKLQQR</sequence>